<dbReference type="GO" id="GO:0003677">
    <property type="term" value="F:DNA binding"/>
    <property type="evidence" value="ECO:0007669"/>
    <property type="project" value="InterPro"/>
</dbReference>
<dbReference type="AlphaFoldDB" id="A0AA36BZS1"/>
<evidence type="ECO:0000256" key="1">
    <source>
        <dbReference type="ARBA" id="ARBA00004123"/>
    </source>
</evidence>
<dbReference type="Proteomes" id="UP001162480">
    <property type="component" value="Chromosome 29"/>
</dbReference>
<evidence type="ECO:0000256" key="4">
    <source>
        <dbReference type="ARBA" id="ARBA00022588"/>
    </source>
</evidence>
<dbReference type="PANTHER" id="PTHR12709:SF1">
    <property type="entry name" value="DNA-DIRECTED RNA POLYMERASE III SUBUNIT RPC8"/>
    <property type="match status" value="1"/>
</dbReference>
<dbReference type="Gene3D" id="3.30.1490.120">
    <property type="entry name" value="RNA polymerase Rpb7-like, N-terminal domain"/>
    <property type="match status" value="1"/>
</dbReference>
<feature type="domain" description="RNA polymerase Rpb7-like N-terminal" evidence="14">
    <location>
        <begin position="56"/>
        <end position="112"/>
    </location>
</feature>
<proteinExistence type="inferred from homology"/>
<accession>A0AA36BZS1</accession>
<evidence type="ECO:0000256" key="13">
    <source>
        <dbReference type="ARBA" id="ARBA00078855"/>
    </source>
</evidence>
<dbReference type="GO" id="GO:0045087">
    <property type="term" value="P:innate immune response"/>
    <property type="evidence" value="ECO:0007669"/>
    <property type="project" value="UniProtKB-KW"/>
</dbReference>
<evidence type="ECO:0000256" key="7">
    <source>
        <dbReference type="ARBA" id="ARBA00023163"/>
    </source>
</evidence>
<dbReference type="NCBIfam" id="TIGR00448">
    <property type="entry name" value="rpoE"/>
    <property type="match status" value="1"/>
</dbReference>
<feature type="domain" description="RNA polymerase III subunit Rpc25" evidence="15">
    <location>
        <begin position="131"/>
        <end position="249"/>
    </location>
</feature>
<evidence type="ECO:0000256" key="11">
    <source>
        <dbReference type="ARBA" id="ARBA00072526"/>
    </source>
</evidence>
<evidence type="ECO:0000313" key="16">
    <source>
        <dbReference type="EMBL" id="CAI9743325.1"/>
    </source>
</evidence>
<evidence type="ECO:0000256" key="12">
    <source>
        <dbReference type="ARBA" id="ARBA00073027"/>
    </source>
</evidence>
<evidence type="ECO:0000256" key="3">
    <source>
        <dbReference type="ARBA" id="ARBA00022478"/>
    </source>
</evidence>
<dbReference type="GO" id="GO:0005666">
    <property type="term" value="C:RNA polymerase III complex"/>
    <property type="evidence" value="ECO:0007669"/>
    <property type="project" value="TreeGrafter"/>
</dbReference>
<evidence type="ECO:0000256" key="10">
    <source>
        <dbReference type="ARBA" id="ARBA00062626"/>
    </source>
</evidence>
<evidence type="ECO:0000313" key="17">
    <source>
        <dbReference type="Proteomes" id="UP001162480"/>
    </source>
</evidence>
<keyword evidence="17" id="KW-1185">Reference proteome</keyword>
<dbReference type="SUPFAM" id="SSF88798">
    <property type="entry name" value="N-terminal, heterodimerisation domain of RBP7 (RpoE)"/>
    <property type="match status" value="1"/>
</dbReference>
<protein>
    <recommendedName>
        <fullName evidence="11">DNA-directed RNA polymerase III subunit RPC8</fullName>
    </recommendedName>
    <alternativeName>
        <fullName evidence="13">DNA-directed RNA polymerase III subunit H</fullName>
    </alternativeName>
    <alternativeName>
        <fullName evidence="12">DNA-directed RNA polymerase III subunit rpc8</fullName>
    </alternativeName>
</protein>
<evidence type="ECO:0000256" key="9">
    <source>
        <dbReference type="ARBA" id="ARBA00054245"/>
    </source>
</evidence>
<dbReference type="Pfam" id="PF08292">
    <property type="entry name" value="RNA_pol_Rbc25"/>
    <property type="match status" value="1"/>
</dbReference>
<name>A0AA36BZS1_OCTVU</name>
<dbReference type="EMBL" id="OX597842">
    <property type="protein sequence ID" value="CAI9743325.1"/>
    <property type="molecule type" value="Genomic_DNA"/>
</dbReference>
<reference evidence="16" key="1">
    <citation type="submission" date="2023-08" db="EMBL/GenBank/DDBJ databases">
        <authorList>
            <person name="Alioto T."/>
            <person name="Alioto T."/>
            <person name="Gomez Garrido J."/>
        </authorList>
    </citation>
    <scope>NUCLEOTIDE SEQUENCE</scope>
</reference>
<evidence type="ECO:0000259" key="14">
    <source>
        <dbReference type="Pfam" id="PF03876"/>
    </source>
</evidence>
<sequence>MKRACGNSHYFMGFYIPEEGRITGLEIIIRSVEAKAPPRNLKIPKGSTMFVLAEMKDTVRIKPHIFHINFTGATVETLNKKFANKVVHNVGLCIALWDLKEIKDSFLFPGDGASHTVVHFRYVVFRPYMDEILVGKIKGSSKDGVQVSLGFFDDILIPSDALQHPSRFDEQEQLWVWLYEAEDEKHDLFMDIGEEIRFRVVDETFVDTTPTSPETGTEESDVLESDAKKVPYTLTGSISEPGLGLLSWWNS</sequence>
<dbReference type="InterPro" id="IPR012340">
    <property type="entry name" value="NA-bd_OB-fold"/>
</dbReference>
<dbReference type="GO" id="GO:0003899">
    <property type="term" value="F:DNA-directed RNA polymerase activity"/>
    <property type="evidence" value="ECO:0007669"/>
    <property type="project" value="InterPro"/>
</dbReference>
<dbReference type="Gene3D" id="2.40.50.140">
    <property type="entry name" value="Nucleic acid-binding proteins"/>
    <property type="match status" value="1"/>
</dbReference>
<keyword evidence="6" id="KW-0051">Antiviral defense</keyword>
<dbReference type="InterPro" id="IPR005576">
    <property type="entry name" value="Rpb7-like_N"/>
</dbReference>
<comment type="function">
    <text evidence="9">DNA-dependent RNA polymerase catalyzes the transcription of DNA into RNA using the four ribonucleoside triphosphates as substrates. Specific peripheric component of RNA polymerase III (Pol III) which synthesizes small non-coding RNAs including 5S rRNA, snRNAs, tRNAs and miRNAs from at least 500 distinct genomic loci. With CRCP/RPC9 forms a mobile stalk that protrudes from Pol III core and functions primarily in transcription initiation. Pol III plays a key role in sensing and limiting infection by intracellular bacteria and DNA viruses. Acts as nuclear and cytosolic DNA sensor involved in innate immune response. Can sense non-self dsDNA that serves as template for transcription into dsRNA. The non-self RNA polymerase III transcripts, such as Epstein-Barr virus-encoded RNAs (EBERs) induce type I interferon and NF-kappa-B through the RIG-I pathway.</text>
</comment>
<keyword evidence="3" id="KW-0240">DNA-directed RNA polymerase</keyword>
<comment type="subunit">
    <text evidence="10">Component of the RNA polymerase III complex consisting of 17 subunits: a ten-subunit horseshoe-shaped catalytic core composed of POLR3A/RPC1, POLR3B/RPC2, POLR1C/RPAC1, POLR1D/RPAC2, POLR3K/RPC10, POLR2E/RPABC1, POLR2F/RPABC2, POLR2H/RPABC3, POLR2K/RPABC4 and POLR2L/RPABC5; a mobile stalk composed of two subunits POLR3H/RPC8 and CRCP/RPC9, protruding from the core and functioning primarily in transcription initiation; and additional subunits homologous to general transcription factors of the RNA polymerase II machinery, POLR3C/RPC3-POLR3F/RPC6-POLR3G/RPC7 heterotrimer required for transcription initiation and POLR3D/RPC4-POLR3E/RPC5 heterodimer involved in both transcription initiation and termination. Interacts with CRCP/RPC9. POLR3H/RPC8 and CRCP/RPC9 probably form a Pol III subcomplex.</text>
</comment>
<evidence type="ECO:0000256" key="5">
    <source>
        <dbReference type="ARBA" id="ARBA00022859"/>
    </source>
</evidence>
<keyword evidence="4" id="KW-0399">Innate immunity</keyword>
<dbReference type="Pfam" id="PF03876">
    <property type="entry name" value="SHS2_Rpb7-N"/>
    <property type="match status" value="1"/>
</dbReference>
<evidence type="ECO:0000256" key="2">
    <source>
        <dbReference type="ARBA" id="ARBA00009307"/>
    </source>
</evidence>
<dbReference type="CDD" id="cd04330">
    <property type="entry name" value="RNAP_III_Rpc25_N"/>
    <property type="match status" value="1"/>
</dbReference>
<dbReference type="SUPFAM" id="SSF50249">
    <property type="entry name" value="Nucleic acid-binding proteins"/>
    <property type="match status" value="1"/>
</dbReference>
<gene>
    <name evidence="16" type="ORF">OCTVUL_1B031373</name>
</gene>
<evidence type="ECO:0000259" key="15">
    <source>
        <dbReference type="Pfam" id="PF08292"/>
    </source>
</evidence>
<dbReference type="InterPro" id="IPR036898">
    <property type="entry name" value="RNA_pol_Rpb7-like_N_sf"/>
</dbReference>
<dbReference type="GO" id="GO:0006384">
    <property type="term" value="P:transcription initiation at RNA polymerase III promoter"/>
    <property type="evidence" value="ECO:0007669"/>
    <property type="project" value="TreeGrafter"/>
</dbReference>
<keyword evidence="5" id="KW-0391">Immunity</keyword>
<keyword evidence="8" id="KW-0539">Nucleus</keyword>
<comment type="subcellular location">
    <subcellularLocation>
        <location evidence="1">Nucleus</location>
    </subcellularLocation>
</comment>
<evidence type="ECO:0000256" key="8">
    <source>
        <dbReference type="ARBA" id="ARBA00023242"/>
    </source>
</evidence>
<dbReference type="InterPro" id="IPR013238">
    <property type="entry name" value="RNA_pol_III_Rbc25"/>
</dbReference>
<evidence type="ECO:0000256" key="6">
    <source>
        <dbReference type="ARBA" id="ARBA00023118"/>
    </source>
</evidence>
<dbReference type="PANTHER" id="PTHR12709">
    <property type="entry name" value="DNA-DIRECTED RNA POLYMERASE II, III"/>
    <property type="match status" value="1"/>
</dbReference>
<dbReference type="InterPro" id="IPR045113">
    <property type="entry name" value="Rpb7-like"/>
</dbReference>
<comment type="similarity">
    <text evidence="2">Belongs to the eukaryotic RPB7/RPC8 RNA polymerase subunit family.</text>
</comment>
<dbReference type="FunFam" id="2.40.50.140:FF:000130">
    <property type="entry name" value="DNA-directed RNA polymerase III subunit RPC8"/>
    <property type="match status" value="1"/>
</dbReference>
<organism evidence="16 17">
    <name type="scientific">Octopus vulgaris</name>
    <name type="common">Common octopus</name>
    <dbReference type="NCBI Taxonomy" id="6645"/>
    <lineage>
        <taxon>Eukaryota</taxon>
        <taxon>Metazoa</taxon>
        <taxon>Spiralia</taxon>
        <taxon>Lophotrochozoa</taxon>
        <taxon>Mollusca</taxon>
        <taxon>Cephalopoda</taxon>
        <taxon>Coleoidea</taxon>
        <taxon>Octopodiformes</taxon>
        <taxon>Octopoda</taxon>
        <taxon>Incirrata</taxon>
        <taxon>Octopodidae</taxon>
        <taxon>Octopus</taxon>
    </lineage>
</organism>
<dbReference type="InterPro" id="IPR004519">
    <property type="entry name" value="RNAP_E/RPC8"/>
</dbReference>
<keyword evidence="7" id="KW-0804">Transcription</keyword>
<dbReference type="FunFam" id="3.30.1490.120:FF:000002">
    <property type="entry name" value="DNA-directed RNA polymerase III subunit RPC8"/>
    <property type="match status" value="1"/>
</dbReference>
<dbReference type="GO" id="GO:0051607">
    <property type="term" value="P:defense response to virus"/>
    <property type="evidence" value="ECO:0007669"/>
    <property type="project" value="UniProtKB-KW"/>
</dbReference>